<feature type="transmembrane region" description="Helical" evidence="1">
    <location>
        <begin position="128"/>
        <end position="152"/>
    </location>
</feature>
<sequence>MLQLEKLLKADIMKLKSTQIVWMHLYIPILGLILFLSYYLYSPWDSMSKISAYLQVLCMIFPILIGIITSMMADQEYVAGCYRNLLASSETRCLSFLSKLILVLAFGALSTIIAVLGFYIGYTFIEDIIFPFTMYLKVAGVLICSNIFLYILHFFLSLRFSKGISIGIGIVESLISALFLTGMGDGRWPFLPSSWSIRFISSLLMKYQDSGGAFRDPALTLGIMISIVGTILSLIIIVAWYTKWEGEKSEE</sequence>
<dbReference type="Pfam" id="PF12730">
    <property type="entry name" value="ABC2_membrane_4"/>
    <property type="match status" value="1"/>
</dbReference>
<reference evidence="2 3" key="1">
    <citation type="submission" date="2018-06" db="EMBL/GenBank/DDBJ databases">
        <title>Genomic Encyclopedia of Type Strains, Phase IV (KMG-IV): sequencing the most valuable type-strain genomes for metagenomic binning, comparative biology and taxonomic classification.</title>
        <authorList>
            <person name="Goeker M."/>
        </authorList>
    </citation>
    <scope>NUCLEOTIDE SEQUENCE [LARGE SCALE GENOMIC DNA]</scope>
    <source>
        <strain evidence="2 3">DSM 22112</strain>
    </source>
</reference>
<dbReference type="EMBL" id="QNRX01000006">
    <property type="protein sequence ID" value="RBP66024.1"/>
    <property type="molecule type" value="Genomic_DNA"/>
</dbReference>
<feature type="transmembrane region" description="Helical" evidence="1">
    <location>
        <begin position="21"/>
        <end position="41"/>
    </location>
</feature>
<evidence type="ECO:0000313" key="3">
    <source>
        <dbReference type="Proteomes" id="UP000253490"/>
    </source>
</evidence>
<dbReference type="InterPro" id="IPR022294">
    <property type="entry name" value="ABC-transptr_permeasesu"/>
</dbReference>
<protein>
    <submittedName>
        <fullName evidence="2">ABC-2 type transport system permease protein</fullName>
    </submittedName>
</protein>
<feature type="transmembrane region" description="Helical" evidence="1">
    <location>
        <begin position="164"/>
        <end position="184"/>
    </location>
</feature>
<dbReference type="Proteomes" id="UP000253490">
    <property type="component" value="Unassembled WGS sequence"/>
</dbReference>
<organism evidence="2 3">
    <name type="scientific">Alkalibaculum bacchi</name>
    <dbReference type="NCBI Taxonomy" id="645887"/>
    <lineage>
        <taxon>Bacteria</taxon>
        <taxon>Bacillati</taxon>
        <taxon>Bacillota</taxon>
        <taxon>Clostridia</taxon>
        <taxon>Eubacteriales</taxon>
        <taxon>Eubacteriaceae</taxon>
        <taxon>Alkalibaculum</taxon>
    </lineage>
</organism>
<dbReference type="OrthoDB" id="1701852at2"/>
<accession>A0A366IAH2</accession>
<dbReference type="NCBIfam" id="TIGR03733">
    <property type="entry name" value="lanti_perm_MutG"/>
    <property type="match status" value="1"/>
</dbReference>
<feature type="transmembrane region" description="Helical" evidence="1">
    <location>
        <begin position="53"/>
        <end position="73"/>
    </location>
</feature>
<keyword evidence="3" id="KW-1185">Reference proteome</keyword>
<dbReference type="CDD" id="cd21808">
    <property type="entry name" value="ABC-2_lan_permease_MutG"/>
    <property type="match status" value="1"/>
</dbReference>
<feature type="transmembrane region" description="Helical" evidence="1">
    <location>
        <begin position="94"/>
        <end position="122"/>
    </location>
</feature>
<dbReference type="AlphaFoldDB" id="A0A366IAH2"/>
<keyword evidence="1" id="KW-1133">Transmembrane helix</keyword>
<gene>
    <name evidence="2" type="ORF">DES36_106137</name>
</gene>
<name>A0A366IAH2_9FIRM</name>
<evidence type="ECO:0000313" key="2">
    <source>
        <dbReference type="EMBL" id="RBP66024.1"/>
    </source>
</evidence>
<keyword evidence="1" id="KW-0472">Membrane</keyword>
<dbReference type="RefSeq" id="WP_113920351.1">
    <property type="nucleotide sequence ID" value="NZ_CALNCS010000189.1"/>
</dbReference>
<feature type="transmembrane region" description="Helical" evidence="1">
    <location>
        <begin position="219"/>
        <end position="241"/>
    </location>
</feature>
<keyword evidence="1" id="KW-0812">Transmembrane</keyword>
<proteinExistence type="predicted"/>
<evidence type="ECO:0000256" key="1">
    <source>
        <dbReference type="SAM" id="Phobius"/>
    </source>
</evidence>
<comment type="caution">
    <text evidence="2">The sequence shown here is derived from an EMBL/GenBank/DDBJ whole genome shotgun (WGS) entry which is preliminary data.</text>
</comment>